<dbReference type="Pfam" id="PF00294">
    <property type="entry name" value="PfkB"/>
    <property type="match status" value="1"/>
</dbReference>
<proteinExistence type="inferred from homology"/>
<evidence type="ECO:0000256" key="4">
    <source>
        <dbReference type="ARBA" id="ARBA00022777"/>
    </source>
</evidence>
<evidence type="ECO:0000259" key="6">
    <source>
        <dbReference type="Pfam" id="PF00294"/>
    </source>
</evidence>
<dbReference type="PROSITE" id="PS00584">
    <property type="entry name" value="PFKB_KINASES_2"/>
    <property type="match status" value="1"/>
</dbReference>
<keyword evidence="4 7" id="KW-0418">Kinase</keyword>
<sequence length="305" mass="32021">MILCCGESLIDLVPDGDRYHARPGGGAFNTAVALGRLGAAAGYLWPLSTDSFGATLRGVLDEAGVDTRLCPQTDRPTALAVVTLRGGEASYGFYEDGTAARVLDRDHLPELPAQMRALVIGGISLIDPGTGAAIEELARRAYHTGRMVMLDPNIRPALIADPDMLRDRMSRLLRLAHIVKLSSDDLEWLMPGATPAEAAQRVIRKGASLMCHTHGASGATAYRWKTSVHAKAQTAQVADTIGAGDTFNAGFLAGLAEAGVLTVEGLRQAATPVLQAALALGTRAAAVTVSRPGADPPWRDELGLP</sequence>
<dbReference type="AlphaFoldDB" id="A0A2K9MG05"/>
<dbReference type="SUPFAM" id="SSF53613">
    <property type="entry name" value="Ribokinase-like"/>
    <property type="match status" value="1"/>
</dbReference>
<dbReference type="GO" id="GO:0005524">
    <property type="term" value="F:ATP binding"/>
    <property type="evidence" value="ECO:0007669"/>
    <property type="project" value="UniProtKB-KW"/>
</dbReference>
<dbReference type="PANTHER" id="PTHR43085:SF1">
    <property type="entry name" value="PSEUDOURIDINE KINASE-RELATED"/>
    <property type="match status" value="1"/>
</dbReference>
<evidence type="ECO:0000313" key="8">
    <source>
        <dbReference type="Proteomes" id="UP000234882"/>
    </source>
</evidence>
<dbReference type="GO" id="GO:0016301">
    <property type="term" value="F:kinase activity"/>
    <property type="evidence" value="ECO:0007669"/>
    <property type="project" value="UniProtKB-KW"/>
</dbReference>
<keyword evidence="2" id="KW-0808">Transferase</keyword>
<dbReference type="Gene3D" id="3.40.1190.20">
    <property type="match status" value="1"/>
</dbReference>
<organism evidence="7 8">
    <name type="scientific">Paracoccus jeotgali</name>
    <dbReference type="NCBI Taxonomy" id="2065379"/>
    <lineage>
        <taxon>Bacteria</taxon>
        <taxon>Pseudomonadati</taxon>
        <taxon>Pseudomonadota</taxon>
        <taxon>Alphaproteobacteria</taxon>
        <taxon>Rhodobacterales</taxon>
        <taxon>Paracoccaceae</taxon>
        <taxon>Paracoccus</taxon>
    </lineage>
</organism>
<dbReference type="KEGG" id="paru:CYR75_03275"/>
<dbReference type="InterPro" id="IPR029056">
    <property type="entry name" value="Ribokinase-like"/>
</dbReference>
<gene>
    <name evidence="7" type="ORF">CYR75_03275</name>
</gene>
<dbReference type="InterPro" id="IPR050306">
    <property type="entry name" value="PfkB_Carbo_kinase"/>
</dbReference>
<evidence type="ECO:0000256" key="2">
    <source>
        <dbReference type="ARBA" id="ARBA00022679"/>
    </source>
</evidence>
<dbReference type="RefSeq" id="WP_101498829.1">
    <property type="nucleotide sequence ID" value="NZ_CP025583.1"/>
</dbReference>
<feature type="domain" description="Carbohydrate kinase PfkB" evidence="6">
    <location>
        <begin position="3"/>
        <end position="298"/>
    </location>
</feature>
<dbReference type="OrthoDB" id="9795789at2"/>
<evidence type="ECO:0000313" key="7">
    <source>
        <dbReference type="EMBL" id="AUM73445.1"/>
    </source>
</evidence>
<keyword evidence="3" id="KW-0547">Nucleotide-binding</keyword>
<evidence type="ECO:0000256" key="1">
    <source>
        <dbReference type="ARBA" id="ARBA00010688"/>
    </source>
</evidence>
<evidence type="ECO:0000256" key="3">
    <source>
        <dbReference type="ARBA" id="ARBA00022741"/>
    </source>
</evidence>
<dbReference type="PANTHER" id="PTHR43085">
    <property type="entry name" value="HEXOKINASE FAMILY MEMBER"/>
    <property type="match status" value="1"/>
</dbReference>
<accession>A0A2K9MG05</accession>
<reference evidence="8" key="1">
    <citation type="submission" date="2017-12" db="EMBL/GenBank/DDBJ databases">
        <title>Genomic analysis of Paracoccus sp. CBA4604.</title>
        <authorList>
            <person name="Roh S.W."/>
            <person name="Kim J.Y."/>
            <person name="Kim J.S."/>
        </authorList>
    </citation>
    <scope>NUCLEOTIDE SEQUENCE [LARGE SCALE GENOMIC DNA]</scope>
    <source>
        <strain evidence="8">CBA4604</strain>
    </source>
</reference>
<keyword evidence="5" id="KW-0067">ATP-binding</keyword>
<name>A0A2K9MG05_9RHOB</name>
<dbReference type="InterPro" id="IPR011611">
    <property type="entry name" value="PfkB_dom"/>
</dbReference>
<dbReference type="InterPro" id="IPR002173">
    <property type="entry name" value="Carboh/pur_kinase_PfkB_CS"/>
</dbReference>
<protein>
    <submittedName>
        <fullName evidence="7">Carbohydrate kinase</fullName>
    </submittedName>
</protein>
<evidence type="ECO:0000256" key="5">
    <source>
        <dbReference type="ARBA" id="ARBA00022840"/>
    </source>
</evidence>
<comment type="similarity">
    <text evidence="1">Belongs to the carbohydrate kinase PfkB family.</text>
</comment>
<dbReference type="Proteomes" id="UP000234882">
    <property type="component" value="Chromosome"/>
</dbReference>
<dbReference type="EMBL" id="CP025583">
    <property type="protein sequence ID" value="AUM73445.1"/>
    <property type="molecule type" value="Genomic_DNA"/>
</dbReference>
<keyword evidence="8" id="KW-1185">Reference proteome</keyword>
<dbReference type="CDD" id="cd01167">
    <property type="entry name" value="bac_FRK"/>
    <property type="match status" value="1"/>
</dbReference>